<dbReference type="Pfam" id="PF05133">
    <property type="entry name" value="SPP1_portal"/>
    <property type="match status" value="1"/>
</dbReference>
<dbReference type="RefSeq" id="WP_167357538.1">
    <property type="nucleotide sequence ID" value="NZ_FNEH01000021.1"/>
</dbReference>
<evidence type="ECO:0000313" key="1">
    <source>
        <dbReference type="EMBL" id="SDI96043.1"/>
    </source>
</evidence>
<dbReference type="Proteomes" id="UP000198945">
    <property type="component" value="Unassembled WGS sequence"/>
</dbReference>
<proteinExistence type="predicted"/>
<dbReference type="InterPro" id="IPR021145">
    <property type="entry name" value="Portal_protein_SPP1_Gp6-like"/>
</dbReference>
<gene>
    <name evidence="1" type="ORF">SAMN04515654_12131</name>
</gene>
<name>A0A1G8PUF1_9FIRM</name>
<organism evidence="1 2">
    <name type="scientific">Halanaerobium congolense</name>
    <dbReference type="NCBI Taxonomy" id="54121"/>
    <lineage>
        <taxon>Bacteria</taxon>
        <taxon>Bacillati</taxon>
        <taxon>Bacillota</taxon>
        <taxon>Clostridia</taxon>
        <taxon>Halanaerobiales</taxon>
        <taxon>Halanaerobiaceae</taxon>
        <taxon>Halanaerobium</taxon>
    </lineage>
</organism>
<dbReference type="EMBL" id="FNEH01000021">
    <property type="protein sequence ID" value="SDI96043.1"/>
    <property type="molecule type" value="Genomic_DNA"/>
</dbReference>
<protein>
    <submittedName>
        <fullName evidence="1">Phage portal protein, SPP1 Gp6-like</fullName>
    </submittedName>
</protein>
<reference evidence="1 2" key="1">
    <citation type="submission" date="2016-10" db="EMBL/GenBank/DDBJ databases">
        <authorList>
            <person name="de Groot N.N."/>
        </authorList>
    </citation>
    <scope>NUCLEOTIDE SEQUENCE [LARGE SCALE GENOMIC DNA]</scope>
    <source>
        <strain evidence="1 2">WG7</strain>
    </source>
</reference>
<sequence>MSYLSKGDSWPPTDDDRKRIEKYKENKKLFRGRHDEIFKDVQRRLESSDQKAMTYLVANYCGLLSKLSADMLFGEQPKFKVKDEKTDSKLQELITQNKLYTGLYESALGNSYRGDSCYKVRYARKNKFSDERSIIIESQNPNYFFVEQADDNIRQINRQIIGWDFMKDMNGDDIEDTRFLKLEVHEPGKIFNFLYKISGYTVQEEVSLDTLYPELDKMQQTGVDDFIITHIPNWRDDEVFWGYSDYLDIKSLQDEANNRISQISRVLDKHADPKMKGPAEALDEDGRVDVSGSKYFPYEKDGAEPGYITWEAKLEMAFKQIDYILKMMFLVTETSPDAFGLSESNVADSGRALKYRLMRLLSKIARKKRYYDDGIKDILYKAQLMDIYHNKKKYEAERPSATWRDGIPDDSKEEAEETEILDRAKAISINEKVRKNNPDWSEDRIKKEIARIESEIEEQQSTSPYTI</sequence>
<dbReference type="AlphaFoldDB" id="A0A1G8PUF1"/>
<accession>A0A1G8PUF1</accession>
<evidence type="ECO:0000313" key="2">
    <source>
        <dbReference type="Proteomes" id="UP000198945"/>
    </source>
</evidence>